<dbReference type="EMBL" id="ML995493">
    <property type="protein sequence ID" value="KAF2139336.1"/>
    <property type="molecule type" value="Genomic_DNA"/>
</dbReference>
<feature type="compositionally biased region" description="Polar residues" evidence="1">
    <location>
        <begin position="10"/>
        <end position="19"/>
    </location>
</feature>
<dbReference type="Proteomes" id="UP000799438">
    <property type="component" value="Unassembled WGS sequence"/>
</dbReference>
<evidence type="ECO:0000313" key="3">
    <source>
        <dbReference type="Proteomes" id="UP000799438"/>
    </source>
</evidence>
<keyword evidence="3" id="KW-1185">Reference proteome</keyword>
<proteinExistence type="predicted"/>
<evidence type="ECO:0000313" key="2">
    <source>
        <dbReference type="EMBL" id="KAF2139336.1"/>
    </source>
</evidence>
<protein>
    <submittedName>
        <fullName evidence="2">Uncharacterized protein</fullName>
    </submittedName>
</protein>
<name>A0A6A6B643_9PEZI</name>
<dbReference type="GeneID" id="54298401"/>
<evidence type="ECO:0000256" key="1">
    <source>
        <dbReference type="SAM" id="MobiDB-lite"/>
    </source>
</evidence>
<accession>A0A6A6B643</accession>
<organism evidence="2 3">
    <name type="scientific">Aplosporella prunicola CBS 121167</name>
    <dbReference type="NCBI Taxonomy" id="1176127"/>
    <lineage>
        <taxon>Eukaryota</taxon>
        <taxon>Fungi</taxon>
        <taxon>Dikarya</taxon>
        <taxon>Ascomycota</taxon>
        <taxon>Pezizomycotina</taxon>
        <taxon>Dothideomycetes</taxon>
        <taxon>Dothideomycetes incertae sedis</taxon>
        <taxon>Botryosphaeriales</taxon>
        <taxon>Aplosporellaceae</taxon>
        <taxon>Aplosporella</taxon>
    </lineage>
</organism>
<gene>
    <name evidence="2" type="ORF">K452DRAFT_289886</name>
</gene>
<feature type="region of interest" description="Disordered" evidence="1">
    <location>
        <begin position="1"/>
        <end position="24"/>
    </location>
</feature>
<reference evidence="2" key="1">
    <citation type="journal article" date="2020" name="Stud. Mycol.">
        <title>101 Dothideomycetes genomes: a test case for predicting lifestyles and emergence of pathogens.</title>
        <authorList>
            <person name="Haridas S."/>
            <person name="Albert R."/>
            <person name="Binder M."/>
            <person name="Bloem J."/>
            <person name="Labutti K."/>
            <person name="Salamov A."/>
            <person name="Andreopoulos B."/>
            <person name="Baker S."/>
            <person name="Barry K."/>
            <person name="Bills G."/>
            <person name="Bluhm B."/>
            <person name="Cannon C."/>
            <person name="Castanera R."/>
            <person name="Culley D."/>
            <person name="Daum C."/>
            <person name="Ezra D."/>
            <person name="Gonzalez J."/>
            <person name="Henrissat B."/>
            <person name="Kuo A."/>
            <person name="Liang C."/>
            <person name="Lipzen A."/>
            <person name="Lutzoni F."/>
            <person name="Magnuson J."/>
            <person name="Mondo S."/>
            <person name="Nolan M."/>
            <person name="Ohm R."/>
            <person name="Pangilinan J."/>
            <person name="Park H.-J."/>
            <person name="Ramirez L."/>
            <person name="Alfaro M."/>
            <person name="Sun H."/>
            <person name="Tritt A."/>
            <person name="Yoshinaga Y."/>
            <person name="Zwiers L.-H."/>
            <person name="Turgeon B."/>
            <person name="Goodwin S."/>
            <person name="Spatafora J."/>
            <person name="Crous P."/>
            <person name="Grigoriev I."/>
        </authorList>
    </citation>
    <scope>NUCLEOTIDE SEQUENCE</scope>
    <source>
        <strain evidence="2">CBS 121167</strain>
    </source>
</reference>
<dbReference type="AlphaFoldDB" id="A0A6A6B643"/>
<sequence length="71" mass="7687">MGVVGATAGTPISSRNMSPSPLALNVPTPPVFPCEPRHQNQTDLHLPAVIGCFNTQLPRSPDTWRREHSSL</sequence>
<dbReference type="RefSeq" id="XP_033395049.1">
    <property type="nucleotide sequence ID" value="XM_033540905.1"/>
</dbReference>